<accession>K7N3G5</accession>
<keyword evidence="3" id="KW-1185">Reference proteome</keyword>
<evidence type="ECO:0000313" key="3">
    <source>
        <dbReference type="Proteomes" id="UP000008827"/>
    </source>
</evidence>
<dbReference type="Proteomes" id="UP000008827">
    <property type="component" value="Chromosome 20"/>
</dbReference>
<protein>
    <submittedName>
        <fullName evidence="1 2">Uncharacterized protein</fullName>
    </submittedName>
</protein>
<name>K7N3G5_SOYBN</name>
<dbReference type="PaxDb" id="3847-GLYMA20G28331.1"/>
<evidence type="ECO:0000313" key="1">
    <source>
        <dbReference type="EMBL" id="KRG91280.1"/>
    </source>
</evidence>
<dbReference type="HOGENOM" id="CLU_2626878_0_0_1"/>
<reference evidence="1" key="3">
    <citation type="submission" date="2018-07" db="EMBL/GenBank/DDBJ databases">
        <title>WGS assembly of Glycine max.</title>
        <authorList>
            <person name="Schmutz J."/>
            <person name="Cannon S."/>
            <person name="Schlueter J."/>
            <person name="Ma J."/>
            <person name="Mitros T."/>
            <person name="Nelson W."/>
            <person name="Hyten D."/>
            <person name="Song Q."/>
            <person name="Thelen J."/>
            <person name="Cheng J."/>
            <person name="Xu D."/>
            <person name="Hellsten U."/>
            <person name="May G."/>
            <person name="Yu Y."/>
            <person name="Sakurai T."/>
            <person name="Umezawa T."/>
            <person name="Bhattacharyya M."/>
            <person name="Sandhu D."/>
            <person name="Valliyodan B."/>
            <person name="Lindquist E."/>
            <person name="Peto M."/>
            <person name="Grant D."/>
            <person name="Shu S."/>
            <person name="Goodstein D."/>
            <person name="Barry K."/>
            <person name="Futrell-Griggs M."/>
            <person name="Abernathy B."/>
            <person name="Du J."/>
            <person name="Tian Z."/>
            <person name="Zhu L."/>
            <person name="Gill N."/>
            <person name="Joshi T."/>
            <person name="Libault M."/>
            <person name="Sethuraman A."/>
            <person name="Zhang X."/>
            <person name="Shinozaki K."/>
            <person name="Nguyen H."/>
            <person name="Wing R."/>
            <person name="Cregan P."/>
            <person name="Specht J."/>
            <person name="Grimwood J."/>
            <person name="Rokhsar D."/>
            <person name="Stacey G."/>
            <person name="Shoemaker R."/>
            <person name="Jackson S."/>
        </authorList>
    </citation>
    <scope>NUCLEOTIDE SEQUENCE</scope>
    <source>
        <tissue evidence="1">Callus</tissue>
    </source>
</reference>
<dbReference type="EnsemblPlants" id="KRG91280">
    <property type="protein sequence ID" value="KRG91280"/>
    <property type="gene ID" value="GLYMA_20G144900"/>
</dbReference>
<dbReference type="AlphaFoldDB" id="K7N3G5"/>
<sequence>MFPQILKQNPNVRIKTLDHMLCQTLEDTSSSLIMTCEECGLKNTFSDPLTSINKASKQRIKVQADKVLGENKHSILVL</sequence>
<reference evidence="1 2" key="1">
    <citation type="journal article" date="2010" name="Nature">
        <title>Genome sequence of the palaeopolyploid soybean.</title>
        <authorList>
            <person name="Schmutz J."/>
            <person name="Cannon S.B."/>
            <person name="Schlueter J."/>
            <person name="Ma J."/>
            <person name="Mitros T."/>
            <person name="Nelson W."/>
            <person name="Hyten D.L."/>
            <person name="Song Q."/>
            <person name="Thelen J.J."/>
            <person name="Cheng J."/>
            <person name="Xu D."/>
            <person name="Hellsten U."/>
            <person name="May G.D."/>
            <person name="Yu Y."/>
            <person name="Sakurai T."/>
            <person name="Umezawa T."/>
            <person name="Bhattacharyya M.K."/>
            <person name="Sandhu D."/>
            <person name="Valliyodan B."/>
            <person name="Lindquist E."/>
            <person name="Peto M."/>
            <person name="Grant D."/>
            <person name="Shu S."/>
            <person name="Goodstein D."/>
            <person name="Barry K."/>
            <person name="Futrell-Griggs M."/>
            <person name="Abernathy B."/>
            <person name="Du J."/>
            <person name="Tian Z."/>
            <person name="Zhu L."/>
            <person name="Gill N."/>
            <person name="Joshi T."/>
            <person name="Libault M."/>
            <person name="Sethuraman A."/>
            <person name="Zhang X.-C."/>
            <person name="Shinozaki K."/>
            <person name="Nguyen H.T."/>
            <person name="Wing R.A."/>
            <person name="Cregan P."/>
            <person name="Specht J."/>
            <person name="Grimwood J."/>
            <person name="Rokhsar D."/>
            <person name="Stacey G."/>
            <person name="Shoemaker R.C."/>
            <person name="Jackson S.A."/>
        </authorList>
    </citation>
    <scope>NUCLEOTIDE SEQUENCE [LARGE SCALE GENOMIC DNA]</scope>
    <source>
        <strain evidence="2">cv. Williams 82</strain>
        <tissue evidence="1">Callus</tissue>
    </source>
</reference>
<reference evidence="2" key="2">
    <citation type="submission" date="2018-02" db="UniProtKB">
        <authorList>
            <consortium name="EnsemblPlants"/>
        </authorList>
    </citation>
    <scope>IDENTIFICATION</scope>
    <source>
        <strain evidence="2">Williams 82</strain>
    </source>
</reference>
<dbReference type="Gramene" id="KRG91280">
    <property type="protein sequence ID" value="KRG91280"/>
    <property type="gene ID" value="GLYMA_20G144900"/>
</dbReference>
<proteinExistence type="predicted"/>
<organism evidence="1">
    <name type="scientific">Glycine max</name>
    <name type="common">Soybean</name>
    <name type="synonym">Glycine hispida</name>
    <dbReference type="NCBI Taxonomy" id="3847"/>
    <lineage>
        <taxon>Eukaryota</taxon>
        <taxon>Viridiplantae</taxon>
        <taxon>Streptophyta</taxon>
        <taxon>Embryophyta</taxon>
        <taxon>Tracheophyta</taxon>
        <taxon>Spermatophyta</taxon>
        <taxon>Magnoliopsida</taxon>
        <taxon>eudicotyledons</taxon>
        <taxon>Gunneridae</taxon>
        <taxon>Pentapetalae</taxon>
        <taxon>rosids</taxon>
        <taxon>fabids</taxon>
        <taxon>Fabales</taxon>
        <taxon>Fabaceae</taxon>
        <taxon>Papilionoideae</taxon>
        <taxon>50 kb inversion clade</taxon>
        <taxon>NPAAA clade</taxon>
        <taxon>indigoferoid/millettioid clade</taxon>
        <taxon>Phaseoleae</taxon>
        <taxon>Glycine</taxon>
        <taxon>Glycine subgen. Soja</taxon>
    </lineage>
</organism>
<evidence type="ECO:0000313" key="2">
    <source>
        <dbReference type="EnsemblPlants" id="KRG91280"/>
    </source>
</evidence>
<dbReference type="InParanoid" id="K7N3G5"/>
<gene>
    <name evidence="1" type="ORF">GLYMA_20G144900</name>
</gene>
<dbReference type="EMBL" id="CM000853">
    <property type="protein sequence ID" value="KRG91280.1"/>
    <property type="molecule type" value="Genomic_DNA"/>
</dbReference>